<proteinExistence type="predicted"/>
<keyword evidence="2" id="KW-0812">Transmembrane</keyword>
<accession>A0A9X1MGV4</accession>
<dbReference type="AlphaFoldDB" id="A0A9X1MGV4"/>
<keyword evidence="2" id="KW-1133">Transmembrane helix</keyword>
<evidence type="ECO:0000256" key="1">
    <source>
        <dbReference type="SAM" id="MobiDB-lite"/>
    </source>
</evidence>
<gene>
    <name evidence="3" type="ORF">LJ757_11050</name>
</gene>
<protein>
    <submittedName>
        <fullName evidence="3">Uncharacterized protein</fullName>
    </submittedName>
</protein>
<feature type="region of interest" description="Disordered" evidence="1">
    <location>
        <begin position="1"/>
        <end position="31"/>
    </location>
</feature>
<name>A0A9X1MGV4_9MICC</name>
<reference evidence="3" key="1">
    <citation type="submission" date="2021-10" db="EMBL/GenBank/DDBJ databases">
        <title>Novel species in genus Arthrobacter.</title>
        <authorList>
            <person name="Liu Y."/>
        </authorList>
    </citation>
    <scope>NUCLEOTIDE SEQUENCE</scope>
    <source>
        <strain evidence="3">Zg-Y453</strain>
    </source>
</reference>
<feature type="transmembrane region" description="Helical" evidence="2">
    <location>
        <begin position="38"/>
        <end position="60"/>
    </location>
</feature>
<sequence>MKTAHEETTPVAAAEAEGETPSARRGRRARRSHASSRVWVRGSLIGMLALVVGGAVWAGLGAGDGTRTYEIAGEDYTSNVEIKEEAGGVYMYLPVNTDIEVVEVVTADPDATQQLQEQLQNLDTFVPGEHILELPDTSIHVIIDGIER</sequence>
<evidence type="ECO:0000256" key="2">
    <source>
        <dbReference type="SAM" id="Phobius"/>
    </source>
</evidence>
<dbReference type="Proteomes" id="UP001139158">
    <property type="component" value="Unassembled WGS sequence"/>
</dbReference>
<keyword evidence="2" id="KW-0472">Membrane</keyword>
<dbReference type="RefSeq" id="WP_227896212.1">
    <property type="nucleotide sequence ID" value="NZ_CP099466.1"/>
</dbReference>
<evidence type="ECO:0000313" key="4">
    <source>
        <dbReference type="Proteomes" id="UP001139158"/>
    </source>
</evidence>
<comment type="caution">
    <text evidence="3">The sequence shown here is derived from an EMBL/GenBank/DDBJ whole genome shotgun (WGS) entry which is preliminary data.</text>
</comment>
<organism evidence="3 4">
    <name type="scientific">Arthrobacter caoxuetaonis</name>
    <dbReference type="NCBI Taxonomy" id="2886935"/>
    <lineage>
        <taxon>Bacteria</taxon>
        <taxon>Bacillati</taxon>
        <taxon>Actinomycetota</taxon>
        <taxon>Actinomycetes</taxon>
        <taxon>Micrococcales</taxon>
        <taxon>Micrococcaceae</taxon>
        <taxon>Arthrobacter</taxon>
    </lineage>
</organism>
<keyword evidence="4" id="KW-1185">Reference proteome</keyword>
<evidence type="ECO:0000313" key="3">
    <source>
        <dbReference type="EMBL" id="MCC3298339.1"/>
    </source>
</evidence>
<dbReference type="EMBL" id="JAJFZV010000011">
    <property type="protein sequence ID" value="MCC3298339.1"/>
    <property type="molecule type" value="Genomic_DNA"/>
</dbReference>